<dbReference type="SUPFAM" id="SSF55073">
    <property type="entry name" value="Nucleotide cyclase"/>
    <property type="match status" value="1"/>
</dbReference>
<proteinExistence type="predicted"/>
<dbReference type="Gene3D" id="3.30.70.1230">
    <property type="entry name" value="Nucleotide cyclase"/>
    <property type="match status" value="1"/>
</dbReference>
<dbReference type="RefSeq" id="WP_144279416.1">
    <property type="nucleotide sequence ID" value="NZ_CP041730.1"/>
</dbReference>
<dbReference type="PROSITE" id="PS50125">
    <property type="entry name" value="GUANYLATE_CYCLASE_2"/>
    <property type="match status" value="1"/>
</dbReference>
<reference evidence="4" key="1">
    <citation type="submission" date="2019-07" db="EMBL/GenBank/DDBJ databases">
        <title>Chitinimonas sp. nov., isolated from Ny-Alesund, arctica soil.</title>
        <authorList>
            <person name="Xu Q."/>
            <person name="Peng F."/>
        </authorList>
    </citation>
    <scope>NUCLEOTIDE SEQUENCE [LARGE SCALE GENOMIC DNA]</scope>
    <source>
        <strain evidence="4">R3-44</strain>
    </source>
</reference>
<evidence type="ECO:0000313" key="4">
    <source>
        <dbReference type="Proteomes" id="UP000317550"/>
    </source>
</evidence>
<organism evidence="3 4">
    <name type="scientific">Chitinimonas arctica</name>
    <dbReference type="NCBI Taxonomy" id="2594795"/>
    <lineage>
        <taxon>Bacteria</taxon>
        <taxon>Pseudomonadati</taxon>
        <taxon>Pseudomonadota</taxon>
        <taxon>Betaproteobacteria</taxon>
        <taxon>Neisseriales</taxon>
        <taxon>Chitinibacteraceae</taxon>
        <taxon>Chitinimonas</taxon>
    </lineage>
</organism>
<dbReference type="CDD" id="cd07302">
    <property type="entry name" value="CHD"/>
    <property type="match status" value="1"/>
</dbReference>
<dbReference type="InterPro" id="IPR001054">
    <property type="entry name" value="A/G_cyclase"/>
</dbReference>
<dbReference type="AlphaFoldDB" id="A0A516SIP4"/>
<dbReference type="GO" id="GO:0004016">
    <property type="term" value="F:adenylate cyclase activity"/>
    <property type="evidence" value="ECO:0007669"/>
    <property type="project" value="UniProtKB-ARBA"/>
</dbReference>
<dbReference type="KEGG" id="cari:FNU76_17690"/>
<dbReference type="InterPro" id="IPR029787">
    <property type="entry name" value="Nucleotide_cyclase"/>
</dbReference>
<accession>A0A516SIP4</accession>
<keyword evidence="4" id="KW-1185">Reference proteome</keyword>
<evidence type="ECO:0000259" key="2">
    <source>
        <dbReference type="PROSITE" id="PS50125"/>
    </source>
</evidence>
<feature type="region of interest" description="Disordered" evidence="1">
    <location>
        <begin position="272"/>
        <end position="378"/>
    </location>
</feature>
<dbReference type="OrthoDB" id="9801841at2"/>
<dbReference type="GO" id="GO:0035556">
    <property type="term" value="P:intracellular signal transduction"/>
    <property type="evidence" value="ECO:0007669"/>
    <property type="project" value="InterPro"/>
</dbReference>
<dbReference type="EMBL" id="CP041730">
    <property type="protein sequence ID" value="QDQ28029.1"/>
    <property type="molecule type" value="Genomic_DNA"/>
</dbReference>
<dbReference type="Pfam" id="PF00211">
    <property type="entry name" value="Guanylate_cyc"/>
    <property type="match status" value="1"/>
</dbReference>
<dbReference type="Proteomes" id="UP000317550">
    <property type="component" value="Chromosome"/>
</dbReference>
<dbReference type="GO" id="GO:0009190">
    <property type="term" value="P:cyclic nucleotide biosynthetic process"/>
    <property type="evidence" value="ECO:0007669"/>
    <property type="project" value="InterPro"/>
</dbReference>
<name>A0A516SIP4_9NEIS</name>
<evidence type="ECO:0000256" key="1">
    <source>
        <dbReference type="SAM" id="MobiDB-lite"/>
    </source>
</evidence>
<feature type="domain" description="Guanylate cyclase" evidence="2">
    <location>
        <begin position="12"/>
        <end position="129"/>
    </location>
</feature>
<evidence type="ECO:0000313" key="3">
    <source>
        <dbReference type="EMBL" id="QDQ28029.1"/>
    </source>
</evidence>
<sequence length="378" mass="40785">MFERINKTLICSVVFLDIVEYSRQPVTTQMLLKEAFNGLLSTALHDIAVNDRIIIDTGDGAAICFLGDPEDALFVAISLRDAVHQPSQTEQTPFEVRIGINLGPAKLVKDINGRPNLLGDGINAAERIMSFAAPGYILVSRSYYEVVSRLSEEYAQLLQYHGSHTDKHVREHEVYQVGFGELARRVTQPDMPRRASPGSPSHNRHALNRRQLRVAGLAGALLLVGGWWLLPVEEPILTFPPLKQATPPSPAPMSTAAPIIASSNVETGPAGGISALPAPVPAPLPSEITASKPDPAPVRHTASARQTTPTPIATPTEAATPRPSQVVARVPSSSTSSSKTERHPVRAATPAPTEQVRPPAAPCPQFECWPNGRPKRDR</sequence>
<feature type="compositionally biased region" description="Low complexity" evidence="1">
    <location>
        <begin position="307"/>
        <end position="323"/>
    </location>
</feature>
<gene>
    <name evidence="3" type="ORF">FNU76_17690</name>
</gene>
<protein>
    <recommendedName>
        <fullName evidence="2">Guanylate cyclase domain-containing protein</fullName>
    </recommendedName>
</protein>